<organism evidence="20 21">
    <name type="scientific">Xylanibacter rodentium</name>
    <dbReference type="NCBI Taxonomy" id="2736289"/>
    <lineage>
        <taxon>Bacteria</taxon>
        <taxon>Pseudomonadati</taxon>
        <taxon>Bacteroidota</taxon>
        <taxon>Bacteroidia</taxon>
        <taxon>Bacteroidales</taxon>
        <taxon>Prevotellaceae</taxon>
        <taxon>Xylanibacter</taxon>
    </lineage>
</organism>
<evidence type="ECO:0000256" key="13">
    <source>
        <dbReference type="ARBA" id="ARBA00023136"/>
    </source>
</evidence>
<evidence type="ECO:0000256" key="7">
    <source>
        <dbReference type="ARBA" id="ARBA00022670"/>
    </source>
</evidence>
<dbReference type="Proteomes" id="UP001193734">
    <property type="component" value="Unassembled WGS sequence"/>
</dbReference>
<comment type="similarity">
    <text evidence="4">In the N-terminal section; belongs to the glycosyltransferase 51 family.</text>
</comment>
<comment type="caution">
    <text evidence="20">The sequence shown here is derived from an EMBL/GenBank/DDBJ whole genome shotgun (WGS) entry which is preliminary data.</text>
</comment>
<dbReference type="Pfam" id="PF00912">
    <property type="entry name" value="Transgly"/>
    <property type="match status" value="1"/>
</dbReference>
<evidence type="ECO:0000256" key="5">
    <source>
        <dbReference type="ARBA" id="ARBA00022475"/>
    </source>
</evidence>
<accession>A0ABX2ASU6</accession>
<evidence type="ECO:0000256" key="17">
    <source>
        <dbReference type="ARBA" id="ARBA00049902"/>
    </source>
</evidence>
<keyword evidence="7" id="KW-0645">Protease</keyword>
<evidence type="ECO:0000313" key="20">
    <source>
        <dbReference type="EMBL" id="NPE13814.1"/>
    </source>
</evidence>
<comment type="pathway">
    <text evidence="2">Cell wall biogenesis; peptidoglycan biosynthesis.</text>
</comment>
<evidence type="ECO:0000313" key="21">
    <source>
        <dbReference type="Proteomes" id="UP001193734"/>
    </source>
</evidence>
<proteinExistence type="inferred from homology"/>
<dbReference type="InterPro" id="IPR050396">
    <property type="entry name" value="Glycosyltr_51/Transpeptidase"/>
</dbReference>
<keyword evidence="21" id="KW-1185">Reference proteome</keyword>
<dbReference type="RefSeq" id="WP_172175344.1">
    <property type="nucleotide sequence ID" value="NZ_CASGIA010000009.1"/>
</dbReference>
<dbReference type="Gene3D" id="3.40.710.10">
    <property type="entry name" value="DD-peptidase/beta-lactamase superfamily"/>
    <property type="match status" value="2"/>
</dbReference>
<dbReference type="PANTHER" id="PTHR32282">
    <property type="entry name" value="BINDING PROTEIN TRANSPEPTIDASE, PUTATIVE-RELATED"/>
    <property type="match status" value="1"/>
</dbReference>
<dbReference type="Gene3D" id="1.10.3810.10">
    <property type="entry name" value="Biosynthetic peptidoglycan transglycosylase-like"/>
    <property type="match status" value="1"/>
</dbReference>
<evidence type="ECO:0000256" key="2">
    <source>
        <dbReference type="ARBA" id="ARBA00004752"/>
    </source>
</evidence>
<dbReference type="InterPro" id="IPR001264">
    <property type="entry name" value="Glyco_trans_51"/>
</dbReference>
<keyword evidence="8" id="KW-0328">Glycosyltransferase</keyword>
<evidence type="ECO:0000259" key="18">
    <source>
        <dbReference type="Pfam" id="PF00905"/>
    </source>
</evidence>
<dbReference type="InterPro" id="IPR001460">
    <property type="entry name" value="PCN-bd_Tpept"/>
</dbReference>
<dbReference type="EMBL" id="JABKKE010000007">
    <property type="protein sequence ID" value="NPE13814.1"/>
    <property type="molecule type" value="Genomic_DNA"/>
</dbReference>
<evidence type="ECO:0000256" key="1">
    <source>
        <dbReference type="ARBA" id="ARBA00004236"/>
    </source>
</evidence>
<evidence type="ECO:0000256" key="14">
    <source>
        <dbReference type="ARBA" id="ARBA00023268"/>
    </source>
</evidence>
<evidence type="ECO:0000256" key="6">
    <source>
        <dbReference type="ARBA" id="ARBA00022645"/>
    </source>
</evidence>
<feature type="domain" description="Penicillin-binding protein transpeptidase" evidence="18">
    <location>
        <begin position="453"/>
        <end position="691"/>
    </location>
</feature>
<evidence type="ECO:0000256" key="3">
    <source>
        <dbReference type="ARBA" id="ARBA00007090"/>
    </source>
</evidence>
<evidence type="ECO:0000256" key="9">
    <source>
        <dbReference type="ARBA" id="ARBA00022679"/>
    </source>
</evidence>
<keyword evidence="12" id="KW-0573">Peptidoglycan synthesis</keyword>
<dbReference type="SUPFAM" id="SSF53955">
    <property type="entry name" value="Lysozyme-like"/>
    <property type="match status" value="1"/>
</dbReference>
<comment type="similarity">
    <text evidence="3">In the C-terminal section; belongs to the transpeptidase family.</text>
</comment>
<dbReference type="InterPro" id="IPR023346">
    <property type="entry name" value="Lysozyme-like_dom_sf"/>
</dbReference>
<keyword evidence="6" id="KW-0121">Carboxypeptidase</keyword>
<sequence length="780" mass="88660">MRKIFVHFLWSLLAVVVLGAAGAFYAISKGWIGYMPPIEDLQNPINRFATQVISADGKVMGTWNYNKENRVCVDYSQFSPHIVEALVATEDVRFYEHSGIDFFALGRAVVKRGIFGQVSAGGGSTITQQLAKQLYSVKAHSVTERLMQKPIEWVIAVNLERTYTKDEIIALYLNYFDFLHNAVGIKTAANTYFGKEPRDLTVNEAATLIGLCKNPSYYNPVRHPERSRDRRNVVLMQMQKAGYITDAQYEKYSAEPLNLNFHVSDHKDGIATYFRDFLRRYVMAKKPERSDYPSWNYVKYHQDSINWETDPLYGWCNKNFKKNGEPYNVYTDGLKFYTTIDSRMQEYAEKAVYDHVVKFLQPAFNRENRKKPNAPFTGALTAEQVRRILARSVNQSERYRAMKSAGASEEEIKKAFRTPTEMSVFTYHGEIDTVMTPMDSIRYYKSFLRCGFMSMSPQNGAVKAYVGGLDFIHFNYDMCMEGRRQVGSTIKPFLYSLAMENGFSPCDKVPNVQQTYIVAGKPWTPRNSGHSRYGELVTLKWGLAQSNNWISAYLMDKLQPEAFVDLLHEYGIRNPEIHPSMSLCLGPCDISVAEMVSAYTAFVNHGIRSAPLFVTRIEDNEGNLITQFQPRMNEVISEESAHKMLYMLKGVVNGGTAGRLRFKYNLKGDIGGKTGTTNKNSDAWFMGVTPTLVSGVWVGGDDRDIHFDTMTMGQGATMALPIFAYYMRSVFADKRLGYNENAVFDLPSDYDPCESYDESADDGGMTEVSDEMIDIEEVFE</sequence>
<dbReference type="InterPro" id="IPR036950">
    <property type="entry name" value="PBP_transglycosylase"/>
</dbReference>
<dbReference type="GeneID" id="82157242"/>
<keyword evidence="11" id="KW-0133">Cell shape</keyword>
<comment type="catalytic activity">
    <reaction evidence="16">
        <text>Preferential cleavage: (Ac)2-L-Lys-D-Ala-|-D-Ala. Also transpeptidation of peptidyl-alanyl moieties that are N-acyl substituents of D-alanine.</text>
        <dbReference type="EC" id="3.4.16.4"/>
    </reaction>
</comment>
<protein>
    <submittedName>
        <fullName evidence="20">Penicillin-binding protein</fullName>
    </submittedName>
</protein>
<dbReference type="InterPro" id="IPR012338">
    <property type="entry name" value="Beta-lactam/transpept-like"/>
</dbReference>
<comment type="catalytic activity">
    <reaction evidence="17">
        <text>[GlcNAc-(1-&gt;4)-Mur2Ac(oyl-L-Ala-gamma-D-Glu-L-Lys-D-Ala-D-Ala)](n)-di-trans,octa-cis-undecaprenyl diphosphate + beta-D-GlcNAc-(1-&gt;4)-Mur2Ac(oyl-L-Ala-gamma-D-Glu-L-Lys-D-Ala-D-Ala)-di-trans,octa-cis-undecaprenyl diphosphate = [GlcNAc-(1-&gt;4)-Mur2Ac(oyl-L-Ala-gamma-D-Glu-L-Lys-D-Ala-D-Ala)](n+1)-di-trans,octa-cis-undecaprenyl diphosphate + di-trans,octa-cis-undecaprenyl diphosphate + H(+)</text>
        <dbReference type="Rhea" id="RHEA:23708"/>
        <dbReference type="Rhea" id="RHEA-COMP:9602"/>
        <dbReference type="Rhea" id="RHEA-COMP:9603"/>
        <dbReference type="ChEBI" id="CHEBI:15378"/>
        <dbReference type="ChEBI" id="CHEBI:58405"/>
        <dbReference type="ChEBI" id="CHEBI:60033"/>
        <dbReference type="ChEBI" id="CHEBI:78435"/>
        <dbReference type="EC" id="2.4.99.28"/>
    </reaction>
</comment>
<dbReference type="SUPFAM" id="SSF56601">
    <property type="entry name" value="beta-lactamase/transpeptidase-like"/>
    <property type="match status" value="1"/>
</dbReference>
<dbReference type="Pfam" id="PF00905">
    <property type="entry name" value="Transpeptidase"/>
    <property type="match status" value="1"/>
</dbReference>
<evidence type="ECO:0000256" key="16">
    <source>
        <dbReference type="ARBA" id="ARBA00034000"/>
    </source>
</evidence>
<reference evidence="20 21" key="1">
    <citation type="submission" date="2020-05" db="EMBL/GenBank/DDBJ databases">
        <title>Distinct polysaccharide utilization as determinants for interspecies competition between intestinal Prevotella spp.</title>
        <authorList>
            <person name="Galvez E.J.C."/>
            <person name="Iljazovic A."/>
            <person name="Strowig T."/>
        </authorList>
    </citation>
    <scope>NUCLEOTIDE SEQUENCE [LARGE SCALE GENOMIC DNA]</scope>
    <source>
        <strain evidence="20 21">PROD</strain>
    </source>
</reference>
<keyword evidence="9" id="KW-0808">Transferase</keyword>
<feature type="domain" description="Glycosyl transferase family 51" evidence="19">
    <location>
        <begin position="57"/>
        <end position="239"/>
    </location>
</feature>
<evidence type="ECO:0000256" key="8">
    <source>
        <dbReference type="ARBA" id="ARBA00022676"/>
    </source>
</evidence>
<dbReference type="PANTHER" id="PTHR32282:SF11">
    <property type="entry name" value="PENICILLIN-BINDING PROTEIN 1B"/>
    <property type="match status" value="1"/>
</dbReference>
<keyword evidence="5" id="KW-1003">Cell membrane</keyword>
<keyword evidence="14" id="KW-0511">Multifunctional enzyme</keyword>
<evidence type="ECO:0000256" key="12">
    <source>
        <dbReference type="ARBA" id="ARBA00022984"/>
    </source>
</evidence>
<evidence type="ECO:0000256" key="11">
    <source>
        <dbReference type="ARBA" id="ARBA00022960"/>
    </source>
</evidence>
<evidence type="ECO:0000259" key="19">
    <source>
        <dbReference type="Pfam" id="PF00912"/>
    </source>
</evidence>
<evidence type="ECO:0000256" key="15">
    <source>
        <dbReference type="ARBA" id="ARBA00023316"/>
    </source>
</evidence>
<keyword evidence="15" id="KW-0961">Cell wall biogenesis/degradation</keyword>
<keyword evidence="13" id="KW-0472">Membrane</keyword>
<comment type="subcellular location">
    <subcellularLocation>
        <location evidence="1">Cell membrane</location>
    </subcellularLocation>
</comment>
<gene>
    <name evidence="20" type="ORF">HPS55_05640</name>
</gene>
<evidence type="ECO:0000256" key="4">
    <source>
        <dbReference type="ARBA" id="ARBA00007739"/>
    </source>
</evidence>
<evidence type="ECO:0000256" key="10">
    <source>
        <dbReference type="ARBA" id="ARBA00022801"/>
    </source>
</evidence>
<name>A0ABX2ASU6_9BACT</name>
<keyword evidence="10" id="KW-0378">Hydrolase</keyword>